<evidence type="ECO:0000313" key="2">
    <source>
        <dbReference type="Proteomes" id="UP001223501"/>
    </source>
</evidence>
<dbReference type="InterPro" id="IPR032301">
    <property type="entry name" value="DUF4844"/>
</dbReference>
<reference evidence="1 2" key="1">
    <citation type="submission" date="2022-09" db="EMBL/GenBank/DDBJ databases">
        <title>Whole genome sequencing analysis of tet(X)-positive Empedobacter falsenii YWS9-3.</title>
        <authorList>
            <person name="Chen C."/>
            <person name="Lv Y.-L."/>
        </authorList>
    </citation>
    <scope>NUCLEOTIDE SEQUENCE [LARGE SCALE GENOMIC DNA]</scope>
    <source>
        <strain evidence="1 2">YWS9-3_T</strain>
    </source>
</reference>
<dbReference type="Gene3D" id="1.20.1480.40">
    <property type="entry name" value="Uncharacterised protein PF16133, DUF4844"/>
    <property type="match status" value="1"/>
</dbReference>
<proteinExistence type="predicted"/>
<dbReference type="Proteomes" id="UP001223501">
    <property type="component" value="Chromosome"/>
</dbReference>
<dbReference type="InterPro" id="IPR038360">
    <property type="entry name" value="DUF4844_sf"/>
</dbReference>
<dbReference type="Pfam" id="PF16133">
    <property type="entry name" value="DUF4844"/>
    <property type="match status" value="1"/>
</dbReference>
<dbReference type="EMBL" id="CP106831">
    <property type="protein sequence ID" value="WIH98321.1"/>
    <property type="molecule type" value="Genomic_DNA"/>
</dbReference>
<gene>
    <name evidence="1" type="ORF">OBA43_05155</name>
</gene>
<evidence type="ECO:0000313" key="1">
    <source>
        <dbReference type="EMBL" id="WIH98321.1"/>
    </source>
</evidence>
<dbReference type="RefSeq" id="WP_262902931.1">
    <property type="nucleotide sequence ID" value="NZ_CP106831.1"/>
</dbReference>
<sequence length="110" mass="12841">MFEDFIKKEKFYSQENELSIKNLEPIVEKSLNRLASTFEFIGSSKNAETKHYLLAIKKTINELKPYEIDLSINDKTIISTYIEELMDFVDLESSEGLLNEFVYGFDPTKK</sequence>
<name>A0ABY8VBJ5_9FLAO</name>
<keyword evidence="2" id="KW-1185">Reference proteome</keyword>
<accession>A0ABY8VBJ5</accession>
<organism evidence="1 2">
    <name type="scientific">Empedobacter falsenii</name>
    <dbReference type="NCBI Taxonomy" id="343874"/>
    <lineage>
        <taxon>Bacteria</taxon>
        <taxon>Pseudomonadati</taxon>
        <taxon>Bacteroidota</taxon>
        <taxon>Flavobacteriia</taxon>
        <taxon>Flavobacteriales</taxon>
        <taxon>Weeksellaceae</taxon>
        <taxon>Empedobacter</taxon>
    </lineage>
</organism>
<protein>
    <submittedName>
        <fullName evidence="1">DUF4844 domain-containing protein</fullName>
    </submittedName>
</protein>